<dbReference type="AlphaFoldDB" id="A0A0F9E1X5"/>
<evidence type="ECO:0000256" key="1">
    <source>
        <dbReference type="SAM" id="Phobius"/>
    </source>
</evidence>
<organism evidence="2">
    <name type="scientific">marine sediment metagenome</name>
    <dbReference type="NCBI Taxonomy" id="412755"/>
    <lineage>
        <taxon>unclassified sequences</taxon>
        <taxon>metagenomes</taxon>
        <taxon>ecological metagenomes</taxon>
    </lineage>
</organism>
<keyword evidence="1" id="KW-1133">Transmembrane helix</keyword>
<comment type="caution">
    <text evidence="2">The sequence shown here is derived from an EMBL/GenBank/DDBJ whole genome shotgun (WGS) entry which is preliminary data.</text>
</comment>
<reference evidence="2" key="1">
    <citation type="journal article" date="2015" name="Nature">
        <title>Complex archaea that bridge the gap between prokaryotes and eukaryotes.</title>
        <authorList>
            <person name="Spang A."/>
            <person name="Saw J.H."/>
            <person name="Jorgensen S.L."/>
            <person name="Zaremba-Niedzwiedzka K."/>
            <person name="Martijn J."/>
            <person name="Lind A.E."/>
            <person name="van Eijk R."/>
            <person name="Schleper C."/>
            <person name="Guy L."/>
            <person name="Ettema T.J."/>
        </authorList>
    </citation>
    <scope>NUCLEOTIDE SEQUENCE</scope>
</reference>
<feature type="transmembrane region" description="Helical" evidence="1">
    <location>
        <begin position="20"/>
        <end position="44"/>
    </location>
</feature>
<gene>
    <name evidence="2" type="ORF">LCGC14_2129500</name>
</gene>
<dbReference type="EMBL" id="LAZR01026675">
    <property type="protein sequence ID" value="KKL67989.1"/>
    <property type="molecule type" value="Genomic_DNA"/>
</dbReference>
<keyword evidence="1" id="KW-0812">Transmembrane</keyword>
<accession>A0A0F9E1X5</accession>
<feature type="non-terminal residue" evidence="2">
    <location>
        <position position="1"/>
    </location>
</feature>
<proteinExistence type="predicted"/>
<keyword evidence="1" id="KW-0472">Membrane</keyword>
<name>A0A0F9E1X5_9ZZZZ</name>
<protein>
    <submittedName>
        <fullName evidence="2">Uncharacterized protein</fullName>
    </submittedName>
</protein>
<evidence type="ECO:0000313" key="2">
    <source>
        <dbReference type="EMBL" id="KKL67989.1"/>
    </source>
</evidence>
<sequence>VTAGAGDLILIEENISNMCLVHVLVQVPALIILTADILFLATVLSNLS</sequence>